<gene>
    <name evidence="2" type="ORF">fugu_004200</name>
</gene>
<dbReference type="Proteomes" id="UP000516260">
    <property type="component" value="Chromosome 4"/>
</dbReference>
<dbReference type="EMBL" id="SWLE01000017">
    <property type="protein sequence ID" value="TNM89966.1"/>
    <property type="molecule type" value="Genomic_DNA"/>
</dbReference>
<proteinExistence type="predicted"/>
<feature type="signal peptide" evidence="1">
    <location>
        <begin position="1"/>
        <end position="25"/>
    </location>
</feature>
<name>A0A4Z2BEM0_9TELE</name>
<evidence type="ECO:0000313" key="2">
    <source>
        <dbReference type="EMBL" id="TNM89966.1"/>
    </source>
</evidence>
<evidence type="ECO:0000256" key="1">
    <source>
        <dbReference type="SAM" id="SignalP"/>
    </source>
</evidence>
<accession>A0A4Z2BEM0</accession>
<evidence type="ECO:0000313" key="3">
    <source>
        <dbReference type="Proteomes" id="UP000516260"/>
    </source>
</evidence>
<keyword evidence="1" id="KW-0732">Signal</keyword>
<reference evidence="2 3" key="1">
    <citation type="submission" date="2019-04" db="EMBL/GenBank/DDBJ databases">
        <title>The sequence and de novo assembly of Takifugu bimaculatus genome using PacBio and Hi-C technologies.</title>
        <authorList>
            <person name="Xu P."/>
            <person name="Liu B."/>
            <person name="Zhou Z."/>
        </authorList>
    </citation>
    <scope>NUCLEOTIDE SEQUENCE [LARGE SCALE GENOMIC DNA]</scope>
    <source>
        <strain evidence="2">TB-2018</strain>
        <tissue evidence="2">Muscle</tissue>
    </source>
</reference>
<dbReference type="AlphaFoldDB" id="A0A4Z2BEM0"/>
<comment type="caution">
    <text evidence="2">The sequence shown here is derived from an EMBL/GenBank/DDBJ whole genome shotgun (WGS) entry which is preliminary data.</text>
</comment>
<keyword evidence="3" id="KW-1185">Reference proteome</keyword>
<sequence length="271" mass="30615">MDSSRSFPLPLLLFFLLTWEPGVVARAVDSREFPFKSLAPARWRRSAADGERGRCADLEKPWQENLAVEEDVAGTVLQLRVRPYSPRSPLQALLFPGKPLFSFVRRFYRCCQERRSCGSVRGIPGRLRGGSHVEFLLTREVLSLALTRAELHLQLSNPQKLDLHPVLSAAAERGLPTRYSLWSHGDTLELRLDLLFLMRRLQVALEPKGGHLSEGVWRLTQSFRMDSEDSAWSGGALDLGLALDCHQDRTKVSCEGRGVQLTQPPFMVAYY</sequence>
<protein>
    <submittedName>
        <fullName evidence="2">Uncharacterized protein</fullName>
    </submittedName>
</protein>
<organism evidence="2 3">
    <name type="scientific">Takifugu bimaculatus</name>
    <dbReference type="NCBI Taxonomy" id="433685"/>
    <lineage>
        <taxon>Eukaryota</taxon>
        <taxon>Metazoa</taxon>
        <taxon>Chordata</taxon>
        <taxon>Craniata</taxon>
        <taxon>Vertebrata</taxon>
        <taxon>Euteleostomi</taxon>
        <taxon>Actinopterygii</taxon>
        <taxon>Neopterygii</taxon>
        <taxon>Teleostei</taxon>
        <taxon>Neoteleostei</taxon>
        <taxon>Acanthomorphata</taxon>
        <taxon>Eupercaria</taxon>
        <taxon>Tetraodontiformes</taxon>
        <taxon>Tetradontoidea</taxon>
        <taxon>Tetraodontidae</taxon>
        <taxon>Takifugu</taxon>
    </lineage>
</organism>
<feature type="chain" id="PRO_5021233762" evidence="1">
    <location>
        <begin position="26"/>
        <end position="271"/>
    </location>
</feature>